<dbReference type="SUPFAM" id="SSF51905">
    <property type="entry name" value="FAD/NAD(P)-binding domain"/>
    <property type="match status" value="1"/>
</dbReference>
<dbReference type="InterPro" id="IPR010108">
    <property type="entry name" value="Lycopene_cyclase_b/e"/>
</dbReference>
<evidence type="ECO:0000256" key="1">
    <source>
        <dbReference type="ARBA" id="ARBA00006599"/>
    </source>
</evidence>
<dbReference type="InterPro" id="IPR008461">
    <property type="entry name" value="CrtY"/>
</dbReference>
<sequence length="403" mass="43727">MPPRPIDLAVVGAGLAGGLIALAMRRRRPDLRTVLIERDARLGGNHVWSFFASDIAPADQALVEPLIVARWDGYGVRFPDFARRLGTPYRSVTGSRLDAVLREHMPAADILTGVAVRAVEPFRVALADGSFVEAGAVIDARGAGSLPAMAGGWQKFLGQMVRLVHPHGLTEPLVMDATVSQHDGFRFIYALPFTPDTIFLEDTYYSDDSTLDAPLLRNRIADYAAAQGWTIAAIEYEETGVLPVIAKGDLDRYLAATAGDCAPATARAGTRAPLLHPLTSYSFPDAVRFASYVSTLDNISGTSLGRTSHAWVAHHWRAGAFYRMLTRMLFGAARPDDRWRVLQRFYTLRQPLIERFYAGRSTGADKLRILAGRPPVPLAAACASLAGQGRPLADLGRPNGPAQ</sequence>
<reference evidence="2" key="2">
    <citation type="submission" date="2020-09" db="EMBL/GenBank/DDBJ databases">
        <authorList>
            <person name="Sun Q."/>
            <person name="Kim S."/>
        </authorList>
    </citation>
    <scope>NUCLEOTIDE SEQUENCE</scope>
    <source>
        <strain evidence="2">KCTC 32255</strain>
    </source>
</reference>
<dbReference type="Proteomes" id="UP000648075">
    <property type="component" value="Unassembled WGS sequence"/>
</dbReference>
<dbReference type="Gene3D" id="3.50.50.60">
    <property type="entry name" value="FAD/NAD(P)-binding domain"/>
    <property type="match status" value="1"/>
</dbReference>
<organism evidence="2 3">
    <name type="scientific">Novosphingobium colocasiae</name>
    <dbReference type="NCBI Taxonomy" id="1256513"/>
    <lineage>
        <taxon>Bacteria</taxon>
        <taxon>Pseudomonadati</taxon>
        <taxon>Pseudomonadota</taxon>
        <taxon>Alphaproteobacteria</taxon>
        <taxon>Sphingomonadales</taxon>
        <taxon>Sphingomonadaceae</taxon>
        <taxon>Novosphingobium</taxon>
    </lineage>
</organism>
<dbReference type="GO" id="GO:0045436">
    <property type="term" value="F:lycopene beta cyclase activity"/>
    <property type="evidence" value="ECO:0007669"/>
    <property type="project" value="InterPro"/>
</dbReference>
<dbReference type="AlphaFoldDB" id="A0A918UIN0"/>
<reference evidence="2" key="1">
    <citation type="journal article" date="2014" name="Int. J. Syst. Evol. Microbiol.">
        <title>Complete genome sequence of Corynebacterium casei LMG S-19264T (=DSM 44701T), isolated from a smear-ripened cheese.</title>
        <authorList>
            <consortium name="US DOE Joint Genome Institute (JGI-PGF)"/>
            <person name="Walter F."/>
            <person name="Albersmeier A."/>
            <person name="Kalinowski J."/>
            <person name="Ruckert C."/>
        </authorList>
    </citation>
    <scope>NUCLEOTIDE SEQUENCE</scope>
    <source>
        <strain evidence="2">KCTC 32255</strain>
    </source>
</reference>
<comment type="caution">
    <text evidence="2">The sequence shown here is derived from an EMBL/GenBank/DDBJ whole genome shotgun (WGS) entry which is preliminary data.</text>
</comment>
<dbReference type="GO" id="GO:0016705">
    <property type="term" value="F:oxidoreductase activity, acting on paired donors, with incorporation or reduction of molecular oxygen"/>
    <property type="evidence" value="ECO:0007669"/>
    <property type="project" value="InterPro"/>
</dbReference>
<protein>
    <recommendedName>
        <fullName evidence="4">Lycopene cyclase</fullName>
    </recommendedName>
</protein>
<dbReference type="InterPro" id="IPR036188">
    <property type="entry name" value="FAD/NAD-bd_sf"/>
</dbReference>
<proteinExistence type="inferred from homology"/>
<dbReference type="GO" id="GO:0016117">
    <property type="term" value="P:carotenoid biosynthetic process"/>
    <property type="evidence" value="ECO:0007669"/>
    <property type="project" value="InterPro"/>
</dbReference>
<dbReference type="RefSeq" id="WP_189622307.1">
    <property type="nucleotide sequence ID" value="NZ_BMZA01000019.1"/>
</dbReference>
<gene>
    <name evidence="2" type="ORF">GCM10011614_32070</name>
</gene>
<accession>A0A918UIN0</accession>
<comment type="similarity">
    <text evidence="1">Belongs to the lycopene cyclase family.</text>
</comment>
<dbReference type="Pfam" id="PF05834">
    <property type="entry name" value="Lycopene_cycl"/>
    <property type="match status" value="1"/>
</dbReference>
<dbReference type="NCBIfam" id="TIGR01790">
    <property type="entry name" value="carotene-cycl"/>
    <property type="match status" value="1"/>
</dbReference>
<evidence type="ECO:0000313" key="2">
    <source>
        <dbReference type="EMBL" id="GGZ14722.1"/>
    </source>
</evidence>
<evidence type="ECO:0000313" key="3">
    <source>
        <dbReference type="Proteomes" id="UP000648075"/>
    </source>
</evidence>
<dbReference type="NCBIfam" id="TIGR01789">
    <property type="entry name" value="lycopene_cycl"/>
    <property type="match status" value="1"/>
</dbReference>
<evidence type="ECO:0008006" key="4">
    <source>
        <dbReference type="Google" id="ProtNLM"/>
    </source>
</evidence>
<dbReference type="EMBL" id="BMZA01000019">
    <property type="protein sequence ID" value="GGZ14722.1"/>
    <property type="molecule type" value="Genomic_DNA"/>
</dbReference>
<keyword evidence="3" id="KW-1185">Reference proteome</keyword>
<name>A0A918UIN0_9SPHN</name>